<dbReference type="EC" id="2.7.8.5" evidence="5"/>
<comment type="pathway">
    <text evidence="3">Phospholipid metabolism; phosphatidylglycerol biosynthesis; phosphatidylglycerol from CDP-diacylglycerol: step 1/2.</text>
</comment>
<dbReference type="InterPro" id="IPR043130">
    <property type="entry name" value="CDP-OH_PTrfase_TM_dom"/>
</dbReference>
<evidence type="ECO:0000256" key="13">
    <source>
        <dbReference type="ARBA" id="ARBA00023209"/>
    </source>
</evidence>
<name>A0ABR7NVG4_9FIRM</name>
<comment type="function">
    <text evidence="1">This protein catalyzes the committed step to the synthesis of the acidic phospholipids.</text>
</comment>
<comment type="caution">
    <text evidence="19">The sequence shown here is derived from an EMBL/GenBank/DDBJ whole genome shotgun (WGS) entry which is preliminary data.</text>
</comment>
<dbReference type="InterPro" id="IPR004570">
    <property type="entry name" value="Phosphatidylglycerol_P_synth"/>
</dbReference>
<keyword evidence="20" id="KW-1185">Reference proteome</keyword>
<evidence type="ECO:0000256" key="17">
    <source>
        <dbReference type="RuleBase" id="RU003750"/>
    </source>
</evidence>
<feature type="transmembrane region" description="Helical" evidence="18">
    <location>
        <begin position="130"/>
        <end position="150"/>
    </location>
</feature>
<evidence type="ECO:0000256" key="4">
    <source>
        <dbReference type="ARBA" id="ARBA00010441"/>
    </source>
</evidence>
<keyword evidence="8 17" id="KW-0808">Transferase</keyword>
<comment type="similarity">
    <text evidence="4 17">Belongs to the CDP-alcohol phosphatidyltransferase class-I family.</text>
</comment>
<evidence type="ECO:0000313" key="19">
    <source>
        <dbReference type="EMBL" id="MBC8599591.1"/>
    </source>
</evidence>
<evidence type="ECO:0000256" key="7">
    <source>
        <dbReference type="ARBA" id="ARBA00022516"/>
    </source>
</evidence>
<keyword evidence="12 18" id="KW-0472">Membrane</keyword>
<dbReference type="EMBL" id="JACRTJ010000022">
    <property type="protein sequence ID" value="MBC8599591.1"/>
    <property type="molecule type" value="Genomic_DNA"/>
</dbReference>
<proteinExistence type="inferred from homology"/>
<dbReference type="Gene3D" id="1.20.120.1760">
    <property type="match status" value="1"/>
</dbReference>
<dbReference type="InterPro" id="IPR050324">
    <property type="entry name" value="CDP-alcohol_PTase-I"/>
</dbReference>
<evidence type="ECO:0000256" key="2">
    <source>
        <dbReference type="ARBA" id="ARBA00004141"/>
    </source>
</evidence>
<keyword evidence="11" id="KW-0443">Lipid metabolism</keyword>
<dbReference type="Proteomes" id="UP000647491">
    <property type="component" value="Unassembled WGS sequence"/>
</dbReference>
<feature type="transmembrane region" description="Helical" evidence="18">
    <location>
        <begin position="156"/>
        <end position="176"/>
    </location>
</feature>
<dbReference type="PANTHER" id="PTHR14269">
    <property type="entry name" value="CDP-DIACYLGLYCEROL--GLYCEROL-3-PHOSPHATE 3-PHOSPHATIDYLTRANSFERASE-RELATED"/>
    <property type="match status" value="1"/>
</dbReference>
<keyword evidence="10 18" id="KW-1133">Transmembrane helix</keyword>
<organism evidence="19 20">
    <name type="scientific">Enterocloster hominis</name>
    <name type="common">ex Liu et al. 2021</name>
    <dbReference type="NCBI Taxonomy" id="2763663"/>
    <lineage>
        <taxon>Bacteria</taxon>
        <taxon>Bacillati</taxon>
        <taxon>Bacillota</taxon>
        <taxon>Clostridia</taxon>
        <taxon>Lachnospirales</taxon>
        <taxon>Lachnospiraceae</taxon>
        <taxon>Enterocloster</taxon>
    </lineage>
</organism>
<comment type="catalytic activity">
    <reaction evidence="16">
        <text>a CDP-1,2-diacyl-sn-glycerol + sn-glycerol 3-phosphate = a 1,2-diacyl-sn-glycero-3-phospho-(1'-sn-glycero-3'-phosphate) + CMP + H(+)</text>
        <dbReference type="Rhea" id="RHEA:12593"/>
        <dbReference type="ChEBI" id="CHEBI:15378"/>
        <dbReference type="ChEBI" id="CHEBI:57597"/>
        <dbReference type="ChEBI" id="CHEBI:58332"/>
        <dbReference type="ChEBI" id="CHEBI:60110"/>
        <dbReference type="ChEBI" id="CHEBI:60377"/>
        <dbReference type="EC" id="2.7.8.5"/>
    </reaction>
</comment>
<evidence type="ECO:0000256" key="6">
    <source>
        <dbReference type="ARBA" id="ARBA00014944"/>
    </source>
</evidence>
<evidence type="ECO:0000256" key="3">
    <source>
        <dbReference type="ARBA" id="ARBA00005042"/>
    </source>
</evidence>
<reference evidence="19 20" key="1">
    <citation type="submission" date="2020-08" db="EMBL/GenBank/DDBJ databases">
        <title>Genome public.</title>
        <authorList>
            <person name="Liu C."/>
            <person name="Sun Q."/>
        </authorList>
    </citation>
    <scope>NUCLEOTIDE SEQUENCE [LARGE SCALE GENOMIC DNA]</scope>
    <source>
        <strain evidence="19 20">BX10</strain>
    </source>
</reference>
<evidence type="ECO:0000256" key="14">
    <source>
        <dbReference type="ARBA" id="ARBA00023264"/>
    </source>
</evidence>
<evidence type="ECO:0000313" key="20">
    <source>
        <dbReference type="Proteomes" id="UP000647491"/>
    </source>
</evidence>
<dbReference type="PROSITE" id="PS00379">
    <property type="entry name" value="CDP_ALCOHOL_P_TRANSF"/>
    <property type="match status" value="1"/>
</dbReference>
<accession>A0ABR7NVG4</accession>
<evidence type="ECO:0000256" key="5">
    <source>
        <dbReference type="ARBA" id="ARBA00013170"/>
    </source>
</evidence>
<dbReference type="RefSeq" id="WP_022274247.1">
    <property type="nucleotide sequence ID" value="NZ_JACRTJ010000022.1"/>
</dbReference>
<evidence type="ECO:0000256" key="15">
    <source>
        <dbReference type="ARBA" id="ARBA00033018"/>
    </source>
</evidence>
<dbReference type="Pfam" id="PF01066">
    <property type="entry name" value="CDP-OH_P_transf"/>
    <property type="match status" value="1"/>
</dbReference>
<keyword evidence="14" id="KW-1208">Phospholipid metabolism</keyword>
<gene>
    <name evidence="19" type="ORF">H8708_10205</name>
</gene>
<dbReference type="InterPro" id="IPR048254">
    <property type="entry name" value="CDP_ALCOHOL_P_TRANSF_CS"/>
</dbReference>
<feature type="transmembrane region" description="Helical" evidence="18">
    <location>
        <begin position="12"/>
        <end position="32"/>
    </location>
</feature>
<dbReference type="PANTHER" id="PTHR14269:SF62">
    <property type="entry name" value="CDP-DIACYLGLYCEROL--GLYCEROL-3-PHOSPHATE 3-PHOSPHATIDYLTRANSFERASE 1, CHLOROPLASTIC"/>
    <property type="match status" value="1"/>
</dbReference>
<keyword evidence="9 18" id="KW-0812">Transmembrane</keyword>
<evidence type="ECO:0000256" key="1">
    <source>
        <dbReference type="ARBA" id="ARBA00003973"/>
    </source>
</evidence>
<keyword evidence="7" id="KW-0444">Lipid biosynthesis</keyword>
<sequence>MAKISRKEIFSIPNLMGYFRILMIPVFSWMYLTASTREDVYRAAAVVFISSVTDLLDGWVARRFHMVTELGKFVDPLADKLTHGALALCLAFKYPLMWALAALLAVKEGYMAVMGLILLKRGKKLDGAMWFGKVCTALLFVGMLVLFLWYGMPEAAANGLILFMMAVMAAALLMYVPVFRKMKKEA</sequence>
<dbReference type="InterPro" id="IPR000462">
    <property type="entry name" value="CDP-OH_P_trans"/>
</dbReference>
<comment type="subcellular location">
    <subcellularLocation>
        <location evidence="2">Membrane</location>
        <topology evidence="2">Multi-pass membrane protein</topology>
    </subcellularLocation>
</comment>
<evidence type="ECO:0000256" key="10">
    <source>
        <dbReference type="ARBA" id="ARBA00022989"/>
    </source>
</evidence>
<evidence type="ECO:0000256" key="18">
    <source>
        <dbReference type="SAM" id="Phobius"/>
    </source>
</evidence>
<evidence type="ECO:0000256" key="12">
    <source>
        <dbReference type="ARBA" id="ARBA00023136"/>
    </source>
</evidence>
<evidence type="ECO:0000256" key="8">
    <source>
        <dbReference type="ARBA" id="ARBA00022679"/>
    </source>
</evidence>
<evidence type="ECO:0000256" key="16">
    <source>
        <dbReference type="ARBA" id="ARBA00048586"/>
    </source>
</evidence>
<protein>
    <recommendedName>
        <fullName evidence="6">CDP-diacylglycerol--glycerol-3-phosphate 3-phosphatidyltransferase</fullName>
        <ecNumber evidence="5">2.7.8.5</ecNumber>
    </recommendedName>
    <alternativeName>
        <fullName evidence="15">Phosphatidylglycerophosphate synthase</fullName>
    </alternativeName>
</protein>
<evidence type="ECO:0000256" key="11">
    <source>
        <dbReference type="ARBA" id="ARBA00023098"/>
    </source>
</evidence>
<feature type="transmembrane region" description="Helical" evidence="18">
    <location>
        <begin position="96"/>
        <end position="118"/>
    </location>
</feature>
<evidence type="ECO:0000256" key="9">
    <source>
        <dbReference type="ARBA" id="ARBA00022692"/>
    </source>
</evidence>
<dbReference type="PIRSF" id="PIRSF000847">
    <property type="entry name" value="Phos_ph_gly_syn"/>
    <property type="match status" value="1"/>
</dbReference>
<keyword evidence="13" id="KW-0594">Phospholipid biosynthesis</keyword>